<name>A0AAN7ZKP3_9PEZI</name>
<dbReference type="InterPro" id="IPR024311">
    <property type="entry name" value="Lipocalin-like"/>
</dbReference>
<evidence type="ECO:0000313" key="2">
    <source>
        <dbReference type="EMBL" id="KAK5690376.1"/>
    </source>
</evidence>
<dbReference type="Proteomes" id="UP001310594">
    <property type="component" value="Unassembled WGS sequence"/>
</dbReference>
<organism evidence="2 3">
    <name type="scientific">Elasticomyces elasticus</name>
    <dbReference type="NCBI Taxonomy" id="574655"/>
    <lineage>
        <taxon>Eukaryota</taxon>
        <taxon>Fungi</taxon>
        <taxon>Dikarya</taxon>
        <taxon>Ascomycota</taxon>
        <taxon>Pezizomycotina</taxon>
        <taxon>Dothideomycetes</taxon>
        <taxon>Dothideomycetidae</taxon>
        <taxon>Mycosphaerellales</taxon>
        <taxon>Teratosphaeriaceae</taxon>
        <taxon>Elasticomyces</taxon>
    </lineage>
</organism>
<comment type="caution">
    <text evidence="2">The sequence shown here is derived from an EMBL/GenBank/DDBJ whole genome shotgun (WGS) entry which is preliminary data.</text>
</comment>
<reference evidence="2" key="1">
    <citation type="submission" date="2023-08" db="EMBL/GenBank/DDBJ databases">
        <title>Black Yeasts Isolated from many extreme environments.</title>
        <authorList>
            <person name="Coleine C."/>
            <person name="Stajich J.E."/>
            <person name="Selbmann L."/>
        </authorList>
    </citation>
    <scope>NUCLEOTIDE SEQUENCE</scope>
    <source>
        <strain evidence="2">CCFEE 5810</strain>
    </source>
</reference>
<dbReference type="AlphaFoldDB" id="A0AAN7ZKP3"/>
<sequence length="158" mass="17580">MPSLRDQLIGAWELVEYSAFPPLSPGEKIYPMGENAQGIIMYTPNGYMSAQLQIPGQSPFASGDMNGGTTEELAEAGRKYFAYTGQFWLDESGDEPILIHEMRCSSFPNWLGNVQRRIMKLSVEGGEQFLTLGPEKAVEVMGEVRMTRTTQIHVNVQS</sequence>
<evidence type="ECO:0000259" key="1">
    <source>
        <dbReference type="Pfam" id="PF13924"/>
    </source>
</evidence>
<dbReference type="Pfam" id="PF13924">
    <property type="entry name" value="Lipocalin_5"/>
    <property type="match status" value="1"/>
</dbReference>
<accession>A0AAN7ZKP3</accession>
<evidence type="ECO:0000313" key="3">
    <source>
        <dbReference type="Proteomes" id="UP001310594"/>
    </source>
</evidence>
<protein>
    <recommendedName>
        <fullName evidence="1">Lipocalin-like domain-containing protein</fullName>
    </recommendedName>
</protein>
<gene>
    <name evidence="2" type="ORF">LTR97_012244</name>
</gene>
<dbReference type="EMBL" id="JAVRQU010000025">
    <property type="protein sequence ID" value="KAK5690376.1"/>
    <property type="molecule type" value="Genomic_DNA"/>
</dbReference>
<feature type="domain" description="Lipocalin-like" evidence="1">
    <location>
        <begin position="9"/>
        <end position="123"/>
    </location>
</feature>
<proteinExistence type="predicted"/>